<organism evidence="2">
    <name type="scientific">Bifidobacterium aquikefiricola</name>
    <dbReference type="NCBI Taxonomy" id="3059038"/>
    <lineage>
        <taxon>Bacteria</taxon>
        <taxon>Bacillati</taxon>
        <taxon>Actinomycetota</taxon>
        <taxon>Actinomycetes</taxon>
        <taxon>Bifidobacteriales</taxon>
        <taxon>Bifidobacteriaceae</taxon>
        <taxon>Bifidobacterium</taxon>
    </lineage>
</organism>
<keyword evidence="1" id="KW-0472">Membrane</keyword>
<dbReference type="EMBL" id="CP129674">
    <property type="protein sequence ID" value="XDS44815.1"/>
    <property type="molecule type" value="Genomic_DNA"/>
</dbReference>
<evidence type="ECO:0000256" key="1">
    <source>
        <dbReference type="SAM" id="Phobius"/>
    </source>
</evidence>
<feature type="transmembrane region" description="Helical" evidence="1">
    <location>
        <begin position="138"/>
        <end position="161"/>
    </location>
</feature>
<keyword evidence="1" id="KW-1133">Transmembrane helix</keyword>
<gene>
    <name evidence="2" type="ORF">QN215_01370</name>
</gene>
<feature type="transmembrane region" description="Helical" evidence="1">
    <location>
        <begin position="57"/>
        <end position="79"/>
    </location>
</feature>
<keyword evidence="1" id="KW-0812">Transmembrane</keyword>
<accession>A0AB39U6Z7</accession>
<reference evidence="2" key="1">
    <citation type="submission" date="2023-07" db="EMBL/GenBank/DDBJ databases">
        <title>Bifidobacterium aquikefiriaerophilum sp. nov. and Bifidobacterium eccum sp. nov., isolated from water kefir.</title>
        <authorList>
            <person name="Breselge S."/>
            <person name="Bellassi P."/>
            <person name="Barcenilla C."/>
            <person name="Alvarez-Ordonez A."/>
            <person name="Morelli L."/>
            <person name="Cotter P.D."/>
        </authorList>
    </citation>
    <scope>NUCLEOTIDE SEQUENCE</scope>
    <source>
        <strain evidence="2">WK041_4_12</strain>
    </source>
</reference>
<dbReference type="RefSeq" id="WP_369344361.1">
    <property type="nucleotide sequence ID" value="NZ_CP129674.1"/>
</dbReference>
<feature type="transmembrane region" description="Helical" evidence="1">
    <location>
        <begin position="197"/>
        <end position="221"/>
    </location>
</feature>
<sequence length="254" mass="26802">MSWLSRFFHLLALQFRSSTMFANIGTVLVSFLVTPMLDIAFSVLMGASLSAPDLVRIGYGSCLVGAAIGVCTTMAASVANDKDQEILQDVLLRRKIDMAYWLGVSVPGVLMAFVTGIIASSGIFLIDATQDLESLLRTLTLLPMALVSGALLGIGVSGLGLPLKDSFMPLNTAVPLLPIIAGVVVPLRYYPLWAQHIVVLLPMSSYSAVLTGAASIPAAVVRETLTGGAWAVIGVMSSILAVRSWKHGKAPQAM</sequence>
<evidence type="ECO:0000313" key="2">
    <source>
        <dbReference type="EMBL" id="XDS44815.1"/>
    </source>
</evidence>
<evidence type="ECO:0008006" key="3">
    <source>
        <dbReference type="Google" id="ProtNLM"/>
    </source>
</evidence>
<feature type="transmembrane region" description="Helical" evidence="1">
    <location>
        <begin position="227"/>
        <end position="245"/>
    </location>
</feature>
<name>A0AB39U6Z7_9BIFI</name>
<dbReference type="KEGG" id="baqk:QN215_01370"/>
<feature type="transmembrane region" description="Helical" evidence="1">
    <location>
        <begin position="20"/>
        <end position="45"/>
    </location>
</feature>
<proteinExistence type="predicted"/>
<feature type="transmembrane region" description="Helical" evidence="1">
    <location>
        <begin position="99"/>
        <end position="126"/>
    </location>
</feature>
<dbReference type="AlphaFoldDB" id="A0AB39U6Z7"/>
<protein>
    <recommendedName>
        <fullName evidence="3">ABC transporter</fullName>
    </recommendedName>
</protein>
<feature type="transmembrane region" description="Helical" evidence="1">
    <location>
        <begin position="173"/>
        <end position="190"/>
    </location>
</feature>